<evidence type="ECO:0000313" key="17">
    <source>
        <dbReference type="EMBL" id="KPP72749.1"/>
    </source>
</evidence>
<feature type="transmembrane region" description="Helical" evidence="16">
    <location>
        <begin position="178"/>
        <end position="200"/>
    </location>
</feature>
<evidence type="ECO:0000256" key="13">
    <source>
        <dbReference type="ARBA" id="ARBA00038784"/>
    </source>
</evidence>
<evidence type="ECO:0000256" key="14">
    <source>
        <dbReference type="ARBA" id="ARBA00040576"/>
    </source>
</evidence>
<keyword evidence="10" id="KW-0628">Postsynaptic cell membrane</keyword>
<evidence type="ECO:0000256" key="8">
    <source>
        <dbReference type="ARBA" id="ARBA00023136"/>
    </source>
</evidence>
<keyword evidence="8 16" id="KW-0472">Membrane</keyword>
<dbReference type="PANTHER" id="PTHR23291:SF18">
    <property type="entry name" value="PROTEIN LIFEGUARD 2"/>
    <property type="match status" value="1"/>
</dbReference>
<comment type="subunit">
    <text evidence="13">Interacts with FAS/TNFRSF6 and BAX.</text>
</comment>
<evidence type="ECO:0000256" key="2">
    <source>
        <dbReference type="ARBA" id="ARBA00004651"/>
    </source>
</evidence>
<comment type="caution">
    <text evidence="17">The sequence shown here is derived from an EMBL/GenBank/DDBJ whole genome shotgun (WGS) entry which is preliminary data.</text>
</comment>
<proteinExistence type="inferred from homology"/>
<evidence type="ECO:0000256" key="15">
    <source>
        <dbReference type="ARBA" id="ARBA00042941"/>
    </source>
</evidence>
<name>A0A0P7USP3_SCLFO</name>
<feature type="transmembrane region" description="Helical" evidence="16">
    <location>
        <begin position="144"/>
        <end position="166"/>
    </location>
</feature>
<feature type="transmembrane region" description="Helical" evidence="16">
    <location>
        <begin position="115"/>
        <end position="138"/>
    </location>
</feature>
<evidence type="ECO:0000256" key="5">
    <source>
        <dbReference type="ARBA" id="ARBA00022703"/>
    </source>
</evidence>
<dbReference type="Proteomes" id="UP000034805">
    <property type="component" value="Unassembled WGS sequence"/>
</dbReference>
<feature type="transmembrane region" description="Helical" evidence="16">
    <location>
        <begin position="83"/>
        <end position="103"/>
    </location>
</feature>
<dbReference type="PANTHER" id="PTHR23291">
    <property type="entry name" value="BAX INHIBITOR-RELATED"/>
    <property type="match status" value="1"/>
</dbReference>
<dbReference type="Pfam" id="PF01027">
    <property type="entry name" value="Bax1-I"/>
    <property type="match status" value="1"/>
</dbReference>
<keyword evidence="5" id="KW-0053">Apoptosis</keyword>
<dbReference type="InterPro" id="IPR006214">
    <property type="entry name" value="Bax_inhibitor_1-related"/>
</dbReference>
<evidence type="ECO:0000256" key="7">
    <source>
        <dbReference type="ARBA" id="ARBA00023018"/>
    </source>
</evidence>
<evidence type="ECO:0000256" key="11">
    <source>
        <dbReference type="ARBA" id="ARBA00034100"/>
    </source>
</evidence>
<gene>
    <name evidence="17" type="ORF">Z043_108222</name>
</gene>
<reference evidence="17 18" key="1">
    <citation type="submission" date="2015-08" db="EMBL/GenBank/DDBJ databases">
        <title>The genome of the Asian arowana (Scleropages formosus).</title>
        <authorList>
            <person name="Tan M.H."/>
            <person name="Gan H.M."/>
            <person name="Croft L.J."/>
            <person name="Austin C.M."/>
        </authorList>
    </citation>
    <scope>NUCLEOTIDE SEQUENCE [LARGE SCALE GENOMIC DNA]</scope>
    <source>
        <strain evidence="17">Aro1</strain>
    </source>
</reference>
<dbReference type="GO" id="GO:0006915">
    <property type="term" value="P:apoptotic process"/>
    <property type="evidence" value="ECO:0007669"/>
    <property type="project" value="UniProtKB-KW"/>
</dbReference>
<dbReference type="GO" id="GO:0045121">
    <property type="term" value="C:membrane raft"/>
    <property type="evidence" value="ECO:0007669"/>
    <property type="project" value="UniProtKB-SubCell"/>
</dbReference>
<accession>A0A0P7USP3</accession>
<organism evidence="17 18">
    <name type="scientific">Scleropages formosus</name>
    <name type="common">Asian bonytongue</name>
    <name type="synonym">Osteoglossum formosum</name>
    <dbReference type="NCBI Taxonomy" id="113540"/>
    <lineage>
        <taxon>Eukaryota</taxon>
        <taxon>Metazoa</taxon>
        <taxon>Chordata</taxon>
        <taxon>Craniata</taxon>
        <taxon>Vertebrata</taxon>
        <taxon>Euteleostomi</taxon>
        <taxon>Actinopterygii</taxon>
        <taxon>Neopterygii</taxon>
        <taxon>Teleostei</taxon>
        <taxon>Osteoglossocephala</taxon>
        <taxon>Osteoglossomorpha</taxon>
        <taxon>Osteoglossiformes</taxon>
        <taxon>Osteoglossidae</taxon>
        <taxon>Scleropages</taxon>
    </lineage>
</organism>
<evidence type="ECO:0000256" key="16">
    <source>
        <dbReference type="RuleBase" id="RU004379"/>
    </source>
</evidence>
<dbReference type="EMBL" id="JARO02002400">
    <property type="protein sequence ID" value="KPP72749.1"/>
    <property type="molecule type" value="Genomic_DNA"/>
</dbReference>
<dbReference type="GO" id="GO:0005783">
    <property type="term" value="C:endoplasmic reticulum"/>
    <property type="evidence" value="ECO:0007669"/>
    <property type="project" value="TreeGrafter"/>
</dbReference>
<dbReference type="GO" id="GO:0005794">
    <property type="term" value="C:Golgi apparatus"/>
    <property type="evidence" value="ECO:0007669"/>
    <property type="project" value="TreeGrafter"/>
</dbReference>
<comment type="subcellular location">
    <subcellularLocation>
        <location evidence="2">Cell membrane</location>
        <topology evidence="2">Multi-pass membrane protein</topology>
    </subcellularLocation>
    <subcellularLocation>
        <location evidence="1">Membrane raft</location>
    </subcellularLocation>
    <subcellularLocation>
        <location evidence="11">Postsynaptic cell membrane</location>
    </subcellularLocation>
</comment>
<evidence type="ECO:0000256" key="4">
    <source>
        <dbReference type="ARBA" id="ARBA00022692"/>
    </source>
</evidence>
<keyword evidence="9" id="KW-0325">Glycoprotein</keyword>
<feature type="transmembrane region" description="Helical" evidence="16">
    <location>
        <begin position="60"/>
        <end position="77"/>
    </location>
</feature>
<dbReference type="GO" id="GO:2001234">
    <property type="term" value="P:negative regulation of apoptotic signaling pathway"/>
    <property type="evidence" value="ECO:0007669"/>
    <property type="project" value="TreeGrafter"/>
</dbReference>
<keyword evidence="7" id="KW-0770">Synapse</keyword>
<evidence type="ECO:0000313" key="18">
    <source>
        <dbReference type="Proteomes" id="UP000034805"/>
    </source>
</evidence>
<evidence type="ECO:0000256" key="10">
    <source>
        <dbReference type="ARBA" id="ARBA00023257"/>
    </source>
</evidence>
<dbReference type="AlphaFoldDB" id="A0A0P7USP3"/>
<evidence type="ECO:0000256" key="1">
    <source>
        <dbReference type="ARBA" id="ARBA00004285"/>
    </source>
</evidence>
<comment type="similarity">
    <text evidence="12">Belongs to the BI1 family. LFG subfamily.</text>
</comment>
<dbReference type="GO" id="GO:0045211">
    <property type="term" value="C:postsynaptic membrane"/>
    <property type="evidence" value="ECO:0007669"/>
    <property type="project" value="UniProtKB-SubCell"/>
</dbReference>
<evidence type="ECO:0000256" key="6">
    <source>
        <dbReference type="ARBA" id="ARBA00022989"/>
    </source>
</evidence>
<keyword evidence="3" id="KW-1003">Cell membrane</keyword>
<evidence type="ECO:0000256" key="3">
    <source>
        <dbReference type="ARBA" id="ARBA00022475"/>
    </source>
</evidence>
<evidence type="ECO:0000256" key="9">
    <source>
        <dbReference type="ARBA" id="ARBA00023180"/>
    </source>
</evidence>
<sequence length="205" mass="22645">MIVAVENKTMGGMQGGAKTAAPPSYVEATAGSGPCYGGGYLDGGDMPTEFGWDDRNIRRVFIRKTLSMANMMAFVSSFYNTKSVMICLGITALVCLSVTIFSFQTKIDVTSCQGVLFILVMVLLYCGLFLIILLPFGYVPWLHAVYAALGAVVFTMFLAFDTQLLMGNRRYAMSPEEYIFAALNIYLDIVYIFSFFLQLFGSEQE</sequence>
<evidence type="ECO:0000256" key="12">
    <source>
        <dbReference type="ARBA" id="ARBA00038174"/>
    </source>
</evidence>
<keyword evidence="4 16" id="KW-0812">Transmembrane</keyword>
<keyword evidence="6 16" id="KW-1133">Transmembrane helix</keyword>
<protein>
    <recommendedName>
        <fullName evidence="14">Protein lifeguard 2</fullName>
    </recommendedName>
    <alternativeName>
        <fullName evidence="15">Fas apoptotic inhibitory molecule 2</fullName>
    </alternativeName>
</protein>